<feature type="compositionally biased region" description="Basic residues" evidence="1">
    <location>
        <begin position="457"/>
        <end position="466"/>
    </location>
</feature>
<evidence type="ECO:0000313" key="3">
    <source>
        <dbReference type="EMBL" id="CAK0802499.1"/>
    </source>
</evidence>
<evidence type="ECO:0000313" key="4">
    <source>
        <dbReference type="Proteomes" id="UP001189429"/>
    </source>
</evidence>
<name>A0ABN9QC70_9DINO</name>
<dbReference type="InterPro" id="IPR012337">
    <property type="entry name" value="RNaseH-like_sf"/>
</dbReference>
<feature type="non-terminal residue" evidence="3">
    <location>
        <position position="1"/>
    </location>
</feature>
<dbReference type="InterPro" id="IPR013103">
    <property type="entry name" value="RVT_2"/>
</dbReference>
<sequence>ATDTDETESTDSESANSSWDLLHTMPESGEQAGADGGGLQFRGDGRMPGVKLTVLSKELARNPNSYREWRKEIEITEKIYKVAPADLGPVVYLSLEKGDGQPRELVETLDLDVLSSEVGLRKLMEILDEEFTEKDYERSEKHLRAFEKCRRGLGEDVDDYIARLKTARRNLKVHDPGTTYSDTSFARKLLRSSGLSREAQRQVLAAAGAEWNSEKIEATIKMVYGDVHLDEKRRYALVAEEAPDNHQEDEYEYCEQDSDAMDDEEEVVLDAFYQGFKAKKKQFGRGKGRGKNTTSGGRGKKSRVCNDCLQPGHWKGDPECPKVIAGITSPFKPGGKGDGKKSSSSANVAATMATDSTAHMEFKWLNDGLTPGSEFEDDSFEKDSDESEGVYKSWTEEQLSAELARRKHKLTGPREELVERLLRSNLHASFMEEEVDGWQDVEKKPSGAAGSADGGKKPKPSARPKPKSTPAASRFQSDRIHVSGDDVRSLVDRYRARLDEFVVDFTNRARDHHAGYVTDCELEVFRILTAKQLQDILLMLEQPYSGTKRERIDRLIAFITDQVENPCEHKNAGSGEALDNVRWTTTSTWTFAICKNCNRYVQRIPKTNYAKEIRDKAYSREDKRDALVVNDVLWDDIGTTELINDSGCRRSVAGHEWHDNLQAHLKSLGLQPVKKDINEEFRFGGGDVAVSTESFVYPAGINGTHGVIEVARVEGRTPPLLSQQAMQDLGVIVNYRKKVMDIEEAGVFKKPIKQSRSGHFLVDIGEYGNPNEFPECFHINSKMDMTPQEEAGELGFKDLSRVGVLQRGRKKRLQRTTRGFADALAAEAKGSGHKDSPTARSKSKRWKFLEIFSWTLALSCEAAAQGWQVMPPISIETGFDLYTRSGRARAWREVVDNKPDVVAMAWPCDPWTVMHNYQAHRPAFQKELQVRQQQSRGALRFVKRVADYQRKRGAYFYGENPLTSKAFQERPIVELLKSHGTTVVDMCAFGLRHPDSDLPIKKPSRIIMSTQTMADKLERRCPGHRQHAKIEGRLATQNMRTSTYAGGYTKEFAEAVISVFAEALDIRYLTKLTPGWHGSGDLVIHVGQGRVQLWSKDYPEHTVRSVYAVKKTSDRGGKKWYCEEFDKQEPHLKFYRMYPQKILKDNNHRSLESSKYNNHRSLKSSKYLRQQRKRCSLRREANKKWPMFRLKFARKYDEHTGIWVIAAVKRYYELKDASGGKYLALNCVDFATKFSCLIMLENPSNAEAARMFMTKWCAWAGVPLACHSDNGSEFWKDFASYAESVGITMRVVPTESPWQHGLVERHGAVSNDIVRAIVDECTIQGPAEMELAIAAANICKNRRVDPSGYSPRMRVFGCGDRLPGSVLDSLLSDEQYPEIAVHDAVLKDYQVQRSQKISEAAQVALAKLDNSDKWRKAIVHNYRPTPSPWMPGECVFFWRAAGTFKPQARSTRRADRWHGPAVILGREWGREGQNEAYWLVFNGNLLLVAPQHIRSATPEERLASEAISSILENYNMDLSGISRGQHTFEDLRPSAMESTTIPPNPVEVPVPAVETPVPDLDTETLYAMNDVFSLELRPFQAGTKGKELDSRKFTKAEWLGFNKSIAKNWNQHLEHEAVRVVLPDEAAKVDKSRIFKVPARFVHTLKEGQPNSRLVIPGHLDPDNQGKLGIKHAKRMAVSSETAGTRTDAPVAPMVGLMLLLNLAAHFGWDLGAFDIGSAFLTGKTNTRRLYVMPPGEGLPGVPAGSLVELLKGVFGLRESPRLWWEKFSEVLIQAGFQPLKTMKGVFVIRDDKGKIEAVLCVHVDDGLWGGTGERFARAKEIVREKLNVTKEKQGRFEFLGRRINQLSDKSIEVDQHEYIEKMEKIFVPASRRKDPESKATEEELSKYRSLGQQLSWPARTTLPGLAYDVSDLQQQTPDLTVGQLCKANTVLSMAKEMVTRDVKLRFHRGDGSGRFGCMCVHDASYDRQPRSGSQQGFILLLTDEKFDAKKVNVVDWCSSKIHRVVRSTLAAEAASASYGFDRACFVRTALAEMLYGWESESDWTTLKGKIPSLCVTDCKSFVDLCRKEGSMPTERRIVLDLADLRDRLEAGDGLTWTNTRLMLADPLTKHMKDQSYLEHVLKTGEYVYRCKYETK</sequence>
<feature type="compositionally biased region" description="Acidic residues" evidence="1">
    <location>
        <begin position="374"/>
        <end position="388"/>
    </location>
</feature>
<feature type="region of interest" description="Disordered" evidence="1">
    <location>
        <begin position="369"/>
        <end position="392"/>
    </location>
</feature>
<dbReference type="PROSITE" id="PS50994">
    <property type="entry name" value="INTEGRASE"/>
    <property type="match status" value="1"/>
</dbReference>
<proteinExistence type="predicted"/>
<comment type="caution">
    <text evidence="3">The sequence shown here is derived from an EMBL/GenBank/DDBJ whole genome shotgun (WGS) entry which is preliminary data.</text>
</comment>
<dbReference type="InterPro" id="IPR003034">
    <property type="entry name" value="SAP_dom"/>
</dbReference>
<dbReference type="InterPro" id="IPR001584">
    <property type="entry name" value="Integrase_cat-core"/>
</dbReference>
<keyword evidence="4" id="KW-1185">Reference proteome</keyword>
<feature type="domain" description="Integrase catalytic" evidence="2">
    <location>
        <begin position="1194"/>
        <end position="1359"/>
    </location>
</feature>
<protein>
    <recommendedName>
        <fullName evidence="2">Integrase catalytic domain-containing protein</fullName>
    </recommendedName>
</protein>
<dbReference type="Proteomes" id="UP001189429">
    <property type="component" value="Unassembled WGS sequence"/>
</dbReference>
<reference evidence="3" key="1">
    <citation type="submission" date="2023-10" db="EMBL/GenBank/DDBJ databases">
        <authorList>
            <person name="Chen Y."/>
            <person name="Shah S."/>
            <person name="Dougan E. K."/>
            <person name="Thang M."/>
            <person name="Chan C."/>
        </authorList>
    </citation>
    <scope>NUCLEOTIDE SEQUENCE [LARGE SCALE GENOMIC DNA]</scope>
</reference>
<dbReference type="Pfam" id="PF07727">
    <property type="entry name" value="RVT_2"/>
    <property type="match status" value="1"/>
</dbReference>
<feature type="region of interest" description="Disordered" evidence="1">
    <location>
        <begin position="435"/>
        <end position="479"/>
    </location>
</feature>
<dbReference type="Gene3D" id="3.30.420.10">
    <property type="entry name" value="Ribonuclease H-like superfamily/Ribonuclease H"/>
    <property type="match status" value="1"/>
</dbReference>
<feature type="non-terminal residue" evidence="3">
    <location>
        <position position="2136"/>
    </location>
</feature>
<dbReference type="SMART" id="SM00513">
    <property type="entry name" value="SAP"/>
    <property type="match status" value="2"/>
</dbReference>
<gene>
    <name evidence="3" type="ORF">PCOR1329_LOCUS10009</name>
</gene>
<organism evidence="3 4">
    <name type="scientific">Prorocentrum cordatum</name>
    <dbReference type="NCBI Taxonomy" id="2364126"/>
    <lineage>
        <taxon>Eukaryota</taxon>
        <taxon>Sar</taxon>
        <taxon>Alveolata</taxon>
        <taxon>Dinophyceae</taxon>
        <taxon>Prorocentrales</taxon>
        <taxon>Prorocentraceae</taxon>
        <taxon>Prorocentrum</taxon>
    </lineage>
</organism>
<feature type="compositionally biased region" description="Acidic residues" evidence="1">
    <location>
        <begin position="1"/>
        <end position="11"/>
    </location>
</feature>
<evidence type="ECO:0000259" key="2">
    <source>
        <dbReference type="PROSITE" id="PS50994"/>
    </source>
</evidence>
<feature type="region of interest" description="Disordered" evidence="1">
    <location>
        <begin position="1"/>
        <end position="45"/>
    </location>
</feature>
<dbReference type="InterPro" id="IPR036397">
    <property type="entry name" value="RNaseH_sf"/>
</dbReference>
<dbReference type="EMBL" id="CAUYUJ010002817">
    <property type="protein sequence ID" value="CAK0802499.1"/>
    <property type="molecule type" value="Genomic_DNA"/>
</dbReference>
<feature type="region of interest" description="Disordered" evidence="1">
    <location>
        <begin position="283"/>
        <end position="302"/>
    </location>
</feature>
<evidence type="ECO:0000256" key="1">
    <source>
        <dbReference type="SAM" id="MobiDB-lite"/>
    </source>
</evidence>
<dbReference type="SUPFAM" id="SSF53098">
    <property type="entry name" value="Ribonuclease H-like"/>
    <property type="match status" value="1"/>
</dbReference>
<accession>A0ABN9QC70</accession>